<dbReference type="AlphaFoldDB" id="A0A939C485"/>
<feature type="region of interest" description="Disordered" evidence="2">
    <location>
        <begin position="1"/>
        <end position="21"/>
    </location>
</feature>
<comment type="caution">
    <text evidence="3">The sequence shown here is derived from an EMBL/GenBank/DDBJ whole genome shotgun (WGS) entry which is preliminary data.</text>
</comment>
<dbReference type="Gene3D" id="3.30.420.40">
    <property type="match status" value="2"/>
</dbReference>
<dbReference type="PROSITE" id="PS01125">
    <property type="entry name" value="ROK"/>
    <property type="match status" value="1"/>
</dbReference>
<evidence type="ECO:0000313" key="4">
    <source>
        <dbReference type="EMBL" id="MBM9475488.1"/>
    </source>
</evidence>
<name>A0A939C485_9ACTN</name>
<sequence length="318" mass="30951">MAEPRLPGGTAAPVVPAPVPSGPGSGPVLGIDLGGSTLRSLVMDPSGAVSRTTRVLLPDAPADRVRALVSLAAAHRDEVAAVGVAIAGTVRGGVVTWSANLGVADVDVGSLLGAATGVPVQVLNDARAAGLAEARLGAGRGARAVLVVAVGTGIGGAIVLDGRVLDGTGDAGEIGHMVLDAAGPPCPCGRSGCWEVLVGGRALARAAERVVGPGPGGDVMTRWEARVEDGDPAATEVLTTAAGLFATGVDNLCAVLSPDVLVLAGGVMARGGAVAGAYRAALDGLRWTAGTRVVDAVTGDRAGQLGAALRAADLLPPG</sequence>
<dbReference type="RefSeq" id="WP_205255585.1">
    <property type="nucleotide sequence ID" value="NZ_BAAAPV010000003.1"/>
</dbReference>
<reference evidence="3" key="1">
    <citation type="submission" date="2021-01" db="EMBL/GenBank/DDBJ databases">
        <title>KCTC 19127 draft genome.</title>
        <authorList>
            <person name="An D."/>
        </authorList>
    </citation>
    <scope>NUCLEOTIDE SEQUENCE</scope>
    <source>
        <strain evidence="3">KCTC 19127</strain>
    </source>
</reference>
<dbReference type="PANTHER" id="PTHR18964">
    <property type="entry name" value="ROK (REPRESSOR, ORF, KINASE) FAMILY"/>
    <property type="match status" value="1"/>
</dbReference>
<proteinExistence type="inferred from homology"/>
<dbReference type="Pfam" id="PF00480">
    <property type="entry name" value="ROK"/>
    <property type="match status" value="1"/>
</dbReference>
<dbReference type="EMBL" id="JAERWL010000005">
    <property type="protein sequence ID" value="MBM9475488.1"/>
    <property type="molecule type" value="Genomic_DNA"/>
</dbReference>
<gene>
    <name evidence="3" type="ORF">JL107_03095</name>
    <name evidence="4" type="ORF">JL107_03425</name>
</gene>
<organism evidence="3 5">
    <name type="scientific">Nakamurella flavida</name>
    <dbReference type="NCBI Taxonomy" id="363630"/>
    <lineage>
        <taxon>Bacteria</taxon>
        <taxon>Bacillati</taxon>
        <taxon>Actinomycetota</taxon>
        <taxon>Actinomycetes</taxon>
        <taxon>Nakamurellales</taxon>
        <taxon>Nakamurellaceae</taxon>
        <taxon>Nakamurella</taxon>
    </lineage>
</organism>
<comment type="similarity">
    <text evidence="1">Belongs to the ROK (NagC/XylR) family.</text>
</comment>
<keyword evidence="5" id="KW-1185">Reference proteome</keyword>
<dbReference type="InterPro" id="IPR000600">
    <property type="entry name" value="ROK"/>
</dbReference>
<evidence type="ECO:0000313" key="5">
    <source>
        <dbReference type="Proteomes" id="UP000663801"/>
    </source>
</evidence>
<dbReference type="PANTHER" id="PTHR18964:SF149">
    <property type="entry name" value="BIFUNCTIONAL UDP-N-ACETYLGLUCOSAMINE 2-EPIMERASE_N-ACETYLMANNOSAMINE KINASE"/>
    <property type="match status" value="1"/>
</dbReference>
<dbReference type="EMBL" id="JAERWL010000004">
    <property type="protein sequence ID" value="MBM9475424.1"/>
    <property type="molecule type" value="Genomic_DNA"/>
</dbReference>
<evidence type="ECO:0000256" key="1">
    <source>
        <dbReference type="ARBA" id="ARBA00006479"/>
    </source>
</evidence>
<dbReference type="SUPFAM" id="SSF53067">
    <property type="entry name" value="Actin-like ATPase domain"/>
    <property type="match status" value="1"/>
</dbReference>
<evidence type="ECO:0000313" key="3">
    <source>
        <dbReference type="EMBL" id="MBM9475424.1"/>
    </source>
</evidence>
<dbReference type="Proteomes" id="UP000663801">
    <property type="component" value="Unassembled WGS sequence"/>
</dbReference>
<protein>
    <submittedName>
        <fullName evidence="3">ROK family protein</fullName>
    </submittedName>
</protein>
<dbReference type="InterPro" id="IPR049874">
    <property type="entry name" value="ROK_cs"/>
</dbReference>
<accession>A0A939C485</accession>
<evidence type="ECO:0000256" key="2">
    <source>
        <dbReference type="SAM" id="MobiDB-lite"/>
    </source>
</evidence>
<dbReference type="InterPro" id="IPR043129">
    <property type="entry name" value="ATPase_NBD"/>
</dbReference>